<feature type="domain" description="Peptidase C50" evidence="6">
    <location>
        <begin position="2030"/>
        <end position="2123"/>
    </location>
</feature>
<dbReference type="InterPro" id="IPR030397">
    <property type="entry name" value="SEPARIN_core_dom"/>
</dbReference>
<gene>
    <name evidence="8" type="primary">ESPL1</name>
</gene>
<dbReference type="PROSITE" id="PS51700">
    <property type="entry name" value="SEPARIN"/>
    <property type="match status" value="1"/>
</dbReference>
<dbReference type="RefSeq" id="XP_025020275.1">
    <property type="nucleotide sequence ID" value="XM_025164507.1"/>
</dbReference>
<dbReference type="CTD" id="9700"/>
<proteinExistence type="predicted"/>
<dbReference type="Pfam" id="PF03568">
    <property type="entry name" value="Separin_C"/>
    <property type="match status" value="1"/>
</dbReference>
<dbReference type="GO" id="GO:0005813">
    <property type="term" value="C:centrosome"/>
    <property type="evidence" value="ECO:0007669"/>
    <property type="project" value="TreeGrafter"/>
</dbReference>
<evidence type="ECO:0000313" key="7">
    <source>
        <dbReference type="Proteomes" id="UP000695026"/>
    </source>
</evidence>
<feature type="compositionally biased region" description="Low complexity" evidence="5">
    <location>
        <begin position="1495"/>
        <end position="1505"/>
    </location>
</feature>
<dbReference type="PANTHER" id="PTHR12792:SF0">
    <property type="entry name" value="SEPARIN"/>
    <property type="match status" value="1"/>
</dbReference>
<evidence type="ECO:0000259" key="6">
    <source>
        <dbReference type="PROSITE" id="PS51700"/>
    </source>
</evidence>
<evidence type="ECO:0000256" key="3">
    <source>
        <dbReference type="ARBA" id="ARBA00022801"/>
    </source>
</evidence>
<feature type="region of interest" description="Disordered" evidence="5">
    <location>
        <begin position="1470"/>
        <end position="1616"/>
    </location>
</feature>
<dbReference type="InterPro" id="IPR005314">
    <property type="entry name" value="Peptidase_C50"/>
</dbReference>
<dbReference type="GO" id="GO:0072686">
    <property type="term" value="C:mitotic spindle"/>
    <property type="evidence" value="ECO:0007669"/>
    <property type="project" value="TreeGrafter"/>
</dbReference>
<evidence type="ECO:0000256" key="5">
    <source>
        <dbReference type="SAM" id="MobiDB-lite"/>
    </source>
</evidence>
<protein>
    <recommendedName>
        <fullName evidence="2">separase</fullName>
        <ecNumber evidence="2">3.4.22.49</ecNumber>
    </recommendedName>
</protein>
<feature type="region of interest" description="Disordered" evidence="5">
    <location>
        <begin position="1354"/>
        <end position="1390"/>
    </location>
</feature>
<keyword evidence="7" id="KW-1185">Reference proteome</keyword>
<reference evidence="8" key="1">
    <citation type="submission" date="2025-08" db="UniProtKB">
        <authorList>
            <consortium name="RefSeq"/>
        </authorList>
    </citation>
    <scope>IDENTIFICATION</scope>
    <source>
        <tissue evidence="8">Liver</tissue>
    </source>
</reference>
<dbReference type="OrthoDB" id="10255632at2759"/>
<evidence type="ECO:0000256" key="2">
    <source>
        <dbReference type="ARBA" id="ARBA00012489"/>
    </source>
</evidence>
<dbReference type="GO" id="GO:0006508">
    <property type="term" value="P:proteolysis"/>
    <property type="evidence" value="ECO:0007669"/>
    <property type="project" value="InterPro"/>
</dbReference>
<feature type="compositionally biased region" description="Basic residues" evidence="5">
    <location>
        <begin position="1368"/>
        <end position="1377"/>
    </location>
</feature>
<keyword evidence="4" id="KW-0159">Chromosome partition</keyword>
<dbReference type="KEGG" id="pbi:103063794"/>
<evidence type="ECO:0000256" key="4">
    <source>
        <dbReference type="ARBA" id="ARBA00022829"/>
    </source>
</evidence>
<organism evidence="7 8">
    <name type="scientific">Python bivittatus</name>
    <name type="common">Burmese python</name>
    <name type="synonym">Python molurus bivittatus</name>
    <dbReference type="NCBI Taxonomy" id="176946"/>
    <lineage>
        <taxon>Eukaryota</taxon>
        <taxon>Metazoa</taxon>
        <taxon>Chordata</taxon>
        <taxon>Craniata</taxon>
        <taxon>Vertebrata</taxon>
        <taxon>Euteleostomi</taxon>
        <taxon>Lepidosauria</taxon>
        <taxon>Squamata</taxon>
        <taxon>Bifurcata</taxon>
        <taxon>Unidentata</taxon>
        <taxon>Episquamata</taxon>
        <taxon>Toxicofera</taxon>
        <taxon>Serpentes</taxon>
        <taxon>Henophidia</taxon>
        <taxon>Pythonidae</taxon>
        <taxon>Python</taxon>
    </lineage>
</organism>
<dbReference type="GO" id="GO:0051307">
    <property type="term" value="P:meiotic chromosome separation"/>
    <property type="evidence" value="ECO:0007669"/>
    <property type="project" value="TreeGrafter"/>
</dbReference>
<keyword evidence="3" id="KW-0378">Hydrolase</keyword>
<evidence type="ECO:0000256" key="1">
    <source>
        <dbReference type="ARBA" id="ARBA00000451"/>
    </source>
</evidence>
<dbReference type="GeneID" id="103063794"/>
<dbReference type="EC" id="3.4.22.49" evidence="2"/>
<comment type="catalytic activity">
    <reaction evidence="1">
        <text>All bonds known to be hydrolyzed by this endopeptidase have arginine in P1 and an acidic residue in P4. P6 is often occupied by an acidic residue or by a hydroxy-amino-acid residue, the phosphorylation of which enhances cleavage.</text>
        <dbReference type="EC" id="3.4.22.49"/>
    </reaction>
</comment>
<dbReference type="PANTHER" id="PTHR12792">
    <property type="entry name" value="EXTRA SPINDLE POLES 1-RELATED"/>
    <property type="match status" value="1"/>
</dbReference>
<dbReference type="GO" id="GO:0005737">
    <property type="term" value="C:cytoplasm"/>
    <property type="evidence" value="ECO:0007669"/>
    <property type="project" value="TreeGrafter"/>
</dbReference>
<evidence type="ECO:0000313" key="8">
    <source>
        <dbReference type="RefSeq" id="XP_025020275.1"/>
    </source>
</evidence>
<name>A0A9F5IBE5_PYTBI</name>
<dbReference type="GO" id="GO:0004197">
    <property type="term" value="F:cysteine-type endopeptidase activity"/>
    <property type="evidence" value="ECO:0007669"/>
    <property type="project" value="InterPro"/>
</dbReference>
<accession>A0A9F5IBE5</accession>
<dbReference type="OMA" id="YMGMTAS"/>
<dbReference type="GO" id="GO:0005634">
    <property type="term" value="C:nucleus"/>
    <property type="evidence" value="ECO:0007669"/>
    <property type="project" value="InterPro"/>
</dbReference>
<dbReference type="Proteomes" id="UP000695026">
    <property type="component" value="Unplaced"/>
</dbReference>
<sequence>MKFLKNVDFVAQTSTLEETLTLSSLLKEYLICGAKNADCPNEASKQTTACDRILRACIYRFGEGLDCPAHLKSLQALADMAYHGYVSARLQYVPLYLERLLYHLLRGVAAKGRSDICLRFADLLYADLSKHQPPQVPADDYTSIAKSAFSVLWKSTDAIAKMEKTPAEFKLALSTQLQAARFLVLLEHNAPILLLHEPPFFTSLVARHASAAAVSFEAQCSPLSKEEACFLSEQLFNHLVAAVLEKNGVPLPFQDCLCIFELMVVRVRYLCKTGCFRQSKEVLQQSKGFLRKSTNESHGLRLTLDILSASVEVNKVLLVAESPVGPFFNQAAEALNSYAGAQEPLLKVLAESGQLLVTPLYEHARKDKQKFFDLEDILEVSTFMESYFRLLCKLLDMVPSDNVKQQQVLMKLLYHYFQLYTTVVYDSFQMLPGLDFCGLPQLLASFQRIVTWMLEMLEDLPKNEQAEYLDLSAYCVSRLAYRFYSHKMYVESNSIMGQFCGWLVKKAKCTDLPTEKLHNCFKLQVENYRKLGLLEEGLQTVVLWLASHHSKIPEQMVEPVCSWVKVKMDANKNGADDLRLKTLKEGLEEYNLEEKVLVKVLLEELKAYKAVRVDTGQERFNVICDLLDICSEGSHWVHERAFILVELAQVLCYHDYSEQTECSALDSINEALQLLEYVPKTPQNEEQLQDDKAQALLWLYICTVEDKMHESIKQEQRTRNTQGQKDAEVLEGFETNDLSYEDKSHDDKFLYLGIAFNLSADSVQSRCLDDAFALWKQLLSKGRIPALRSIEQTAASLHIMAALYRMMGKPLKAIESFFLITALSGALKDSLGKTSALCQIAKLLLQLECPSYAETVLREAELCLKNVDENNSSYLLMNQTLAVLHSKLYLANCKTEEGLNLLVEILQNPALQRSSKVWYLLRASALQLTAAYLVLPSSTFPLALRQKLSARGWKTPEMALSDAHRLYRSILLNFSLISSDASTKESLENQFIDHGDNLVQKWQVLADMFVCSEHFVSLLSKIETVSEAKAFCLETLKISMKVQSIRWCARFLVLKSELELQRSNLDLYGSDLEQVLFLLESGTVFETKEGKGEVRIKPKKGGPKGKKSQSLCLEPSEEEQSFLREACLEFIDTVPGQKTLTTSPVLRPKLKKQPSFLSHSDMCCCLLCSDVVLSTICLRWLVISADGELTFGNRVEGLHLLEAILQRCTTVAQRISHMVACVSQWENKKVIAPCQSTVGLLDGLMAHIYVLLTKQSMNSSRPGKKLWQLLEKGLTFLSSKGPQLLELEYRRAQLLLARAVAVISVLTSRQDNCTENMLSSTWSWKSPLPLIGDQEIKPGTTVEETFNTVHALSLTSKTKKQPGPASKLKSKRLRTKPHPAINPNDPFALADSDSDTPPIVLRPPVESFCTPAQKSLPVSKTSLFLTAKSTITHKAPFVVFEESSPKLNTELPKAPKVTRRMKSRIKIPFSDDSDIEGLPETMPESQFCVDKEPMTATRRTGQRTATSKKPSKLSLAKMERCSASSSQECSKMAKPQLGRPSTRRGARQGKQDIQKVSNKKRIQRAQEDQGEGEEEKEILRTNESSEDNIEVLRGSDEEKAIKGSRRQPSTEEDQEVLRRDVSTVLQGAFSATEKKALEDPFNLHALASSLDAPADILSMDSVYDSLQAAFQSIAHYPLGALYSHLCQLMALCIGNRDPIATAYLVSESVSITLRHQKMTMIHKKLNKMKKTSVASTSKQLEALTLQEGKTDSRLQHLFELQNLFEFSCPNSTGLETKTFREALQQIPPGVTVCIMTLVSIQPGAVGDILLLTRLEKGATPVNIQIQTLHAKVSLSAVLSELEAILQKQKEISNFTEKEDWWTGRIALDKRMMALVDSLETHVLSCWKSALLPACVNDSLVEEASHLLTHLRECGCEEVDLALLKVILTGSHLLTPQHVEHLVRGLHPAKPERALSLLQETVDKLKSYTAQASSGHLVLVLDKHLQKLPWENIPCLRNQSVTRLPSLHFLLSYSLTKKYQEETILNHGVNNSSTFYVLNPHKNLPGTEKMFKEWFQSEPGWTGVVGQVPSTDQVPLALEERDLYIYAGHGAGARFVDSILKMDCKAVALLFGCSSAALAVQGNLEGTGAILKFIMAGCPLVLGNLWDVTDRDIDRYMQALLNNWLKAGSGAPLLQYVIESRQAPRLRYMIGAAPIAYGLPVFLK</sequence>